<proteinExistence type="predicted"/>
<keyword evidence="3" id="KW-0597">Phosphoprotein</keyword>
<keyword evidence="5 9" id="KW-0418">Kinase</keyword>
<gene>
    <name evidence="9" type="ordered locus">Mar181_2272</name>
</gene>
<keyword evidence="7" id="KW-0732">Signal</keyword>
<sequence length="774" mass="88572">MQWPWIRSSGVWFVLLALFLLSSSMNAASLEKGGVVHLEDSALRYDLNSAPQASGLFICPANMEVSDILTMAKVDALPIDTTTRPNFKKHPRYCFYLQVRNETDYSNWVLHFSNLFINSITLLVADETHVERYQSDLSQGLEDEHINVIGRGFSVQLLPERTYTLAIELNTEAWVAPPYFALMNERQYRLWHNKLGRVFNISIGVIIGLVVIALLCALVLRDATFFWFGVSSLLLLFFFIIRSDFGIYLLNGPHELPVWLWGWASATLISLLLFARSFLLVGATQSKLYRFFVAAVVLSCFSFVLSFYLSRNENAMLYMLNGVAMVILLLYAGRVKQKEHGRFYLLFMLGWLPVLYSFVRKGAVLSVAPEPFVSTLSYNILQEPFLQILHMLIHFFALLVRIMYLKKQKYQAELQNEAKSRFLASVSHDLRQPLHSMSIFLAHLEEHITSQAGRVLLSKAYGLHSSMNDSFKKLMDLSRLEAGAVQVHREHIALDRVIEKMRAEFEPYARDKGLKLRIHLSQRTLFCDSEHFERILRNLISNALKYTQQGGVLVCLRGRKEHLLIQVWDTGCGITQDEQLMIFDIYSRSEKVADRHTGMGIGLAIVKQLVELLGGEISLRSVENQGSMFQVRLPIVNDATLREEVETPSNQRFSLQFTDEFSSPQLAEQVLTQLKRWGYPVTEKEVNTQTIKRDNRCVLVLTDLGDSSDGDAILEQIKAIKKRFDGAILAVFLDEIARERLSQRAELDVHVLPRNYRPAQLRSLIRYLESALKI</sequence>
<accession>F6CUY2</accession>
<dbReference type="InterPro" id="IPR005467">
    <property type="entry name" value="His_kinase_dom"/>
</dbReference>
<dbReference type="InterPro" id="IPR004358">
    <property type="entry name" value="Sig_transdc_His_kin-like_C"/>
</dbReference>
<keyword evidence="4" id="KW-0808">Transferase</keyword>
<feature type="transmembrane region" description="Helical" evidence="6">
    <location>
        <begin position="315"/>
        <end position="332"/>
    </location>
</feature>
<reference evidence="9 10" key="1">
    <citation type="journal article" date="2012" name="Stand. Genomic Sci.">
        <title>Complete genome sequence of Marinomonas posidonica type strain (IVIA-Po-181(T)).</title>
        <authorList>
            <person name="Lucas-Elio P."/>
            <person name="Goodwin L."/>
            <person name="Woyke T."/>
            <person name="Pitluck S."/>
            <person name="Nolan M."/>
            <person name="Kyrpides N.C."/>
            <person name="Detter J.C."/>
            <person name="Copeland A."/>
            <person name="Lu M."/>
            <person name="Bruce D."/>
            <person name="Detter C."/>
            <person name="Tapia R."/>
            <person name="Han S."/>
            <person name="Land M.L."/>
            <person name="Ivanova N."/>
            <person name="Mikhailova N."/>
            <person name="Johnston A.W."/>
            <person name="Sanchez-Amat A."/>
        </authorList>
    </citation>
    <scope>NUCLEOTIDE SEQUENCE [LARGE SCALE GENOMIC DNA]</scope>
    <source>
        <strain evidence="10">CECT 7376 / NCIMB 14433 / IVIA-Po-181</strain>
    </source>
</reference>
<dbReference type="Pfam" id="PF07695">
    <property type="entry name" value="7TMR-DISM_7TM"/>
    <property type="match status" value="1"/>
</dbReference>
<dbReference type="FunFam" id="3.30.565.10:FF:000006">
    <property type="entry name" value="Sensor histidine kinase WalK"/>
    <property type="match status" value="1"/>
</dbReference>
<dbReference type="InterPro" id="IPR003661">
    <property type="entry name" value="HisK_dim/P_dom"/>
</dbReference>
<keyword evidence="6" id="KW-0472">Membrane</keyword>
<keyword evidence="6" id="KW-0812">Transmembrane</keyword>
<dbReference type="InterPro" id="IPR011623">
    <property type="entry name" value="7TMR_DISM_rcpt_extracell_dom1"/>
</dbReference>
<keyword evidence="6" id="KW-1133">Transmembrane helix</keyword>
<name>F6CUY2_MARPP</name>
<dbReference type="InterPro" id="IPR036890">
    <property type="entry name" value="HATPase_C_sf"/>
</dbReference>
<keyword evidence="10" id="KW-1185">Reference proteome</keyword>
<dbReference type="EMBL" id="CP002771">
    <property type="protein sequence ID" value="AEF55308.1"/>
    <property type="molecule type" value="Genomic_DNA"/>
</dbReference>
<feature type="transmembrane region" description="Helical" evidence="6">
    <location>
        <begin position="225"/>
        <end position="241"/>
    </location>
</feature>
<dbReference type="eggNOG" id="COG2205">
    <property type="taxonomic scope" value="Bacteria"/>
</dbReference>
<feature type="domain" description="Histidine kinase" evidence="8">
    <location>
        <begin position="425"/>
        <end position="637"/>
    </location>
</feature>
<dbReference type="InterPro" id="IPR036097">
    <property type="entry name" value="HisK_dim/P_sf"/>
</dbReference>
<dbReference type="PANTHER" id="PTHR43047:SF9">
    <property type="entry name" value="HISTIDINE KINASE"/>
    <property type="match status" value="1"/>
</dbReference>
<dbReference type="PANTHER" id="PTHR43047">
    <property type="entry name" value="TWO-COMPONENT HISTIDINE PROTEIN KINASE"/>
    <property type="match status" value="1"/>
</dbReference>
<evidence type="ECO:0000256" key="1">
    <source>
        <dbReference type="ARBA" id="ARBA00000085"/>
    </source>
</evidence>
<dbReference type="GO" id="GO:0000155">
    <property type="term" value="F:phosphorelay sensor kinase activity"/>
    <property type="evidence" value="ECO:0007669"/>
    <property type="project" value="InterPro"/>
</dbReference>
<evidence type="ECO:0000256" key="5">
    <source>
        <dbReference type="ARBA" id="ARBA00022777"/>
    </source>
</evidence>
<evidence type="ECO:0000256" key="6">
    <source>
        <dbReference type="SAM" id="Phobius"/>
    </source>
</evidence>
<evidence type="ECO:0000256" key="2">
    <source>
        <dbReference type="ARBA" id="ARBA00012438"/>
    </source>
</evidence>
<organism evidence="9 10">
    <name type="scientific">Marinomonas posidonica (strain CECT 7376 / NCIMB 14433 / IVIA-Po-181)</name>
    <dbReference type="NCBI Taxonomy" id="491952"/>
    <lineage>
        <taxon>Bacteria</taxon>
        <taxon>Pseudomonadati</taxon>
        <taxon>Pseudomonadota</taxon>
        <taxon>Gammaproteobacteria</taxon>
        <taxon>Oceanospirillales</taxon>
        <taxon>Oceanospirillaceae</taxon>
        <taxon>Marinomonas</taxon>
    </lineage>
</organism>
<dbReference type="CDD" id="cd00082">
    <property type="entry name" value="HisKA"/>
    <property type="match status" value="1"/>
</dbReference>
<feature type="chain" id="PRO_5003334389" description="histidine kinase" evidence="7">
    <location>
        <begin position="28"/>
        <end position="774"/>
    </location>
</feature>
<feature type="transmembrane region" description="Helical" evidence="6">
    <location>
        <begin position="344"/>
        <end position="365"/>
    </location>
</feature>
<dbReference type="Pfam" id="PF00512">
    <property type="entry name" value="HisKA"/>
    <property type="match status" value="1"/>
</dbReference>
<protein>
    <recommendedName>
        <fullName evidence="2">histidine kinase</fullName>
        <ecNumber evidence="2">2.7.13.3</ecNumber>
    </recommendedName>
</protein>
<evidence type="ECO:0000313" key="9">
    <source>
        <dbReference type="EMBL" id="AEF55308.1"/>
    </source>
</evidence>
<dbReference type="STRING" id="491952.Mar181_2272"/>
<evidence type="ECO:0000259" key="8">
    <source>
        <dbReference type="PROSITE" id="PS50109"/>
    </source>
</evidence>
<dbReference type="Pfam" id="PF02518">
    <property type="entry name" value="HATPase_c"/>
    <property type="match status" value="1"/>
</dbReference>
<dbReference type="Gene3D" id="1.10.287.130">
    <property type="match status" value="1"/>
</dbReference>
<dbReference type="SMART" id="SM00387">
    <property type="entry name" value="HATPase_c"/>
    <property type="match status" value="1"/>
</dbReference>
<evidence type="ECO:0000256" key="3">
    <source>
        <dbReference type="ARBA" id="ARBA00022553"/>
    </source>
</evidence>
<evidence type="ECO:0000256" key="7">
    <source>
        <dbReference type="SAM" id="SignalP"/>
    </source>
</evidence>
<dbReference type="SMART" id="SM00388">
    <property type="entry name" value="HisKA"/>
    <property type="match status" value="1"/>
</dbReference>
<comment type="catalytic activity">
    <reaction evidence="1">
        <text>ATP + protein L-histidine = ADP + protein N-phospho-L-histidine.</text>
        <dbReference type="EC" id="2.7.13.3"/>
    </reaction>
</comment>
<dbReference type="SUPFAM" id="SSF55874">
    <property type="entry name" value="ATPase domain of HSP90 chaperone/DNA topoisomerase II/histidine kinase"/>
    <property type="match status" value="1"/>
</dbReference>
<dbReference type="AlphaFoldDB" id="F6CUY2"/>
<feature type="transmembrane region" description="Helical" evidence="6">
    <location>
        <begin position="385"/>
        <end position="404"/>
    </location>
</feature>
<feature type="transmembrane region" description="Helical" evidence="6">
    <location>
        <begin position="288"/>
        <end position="309"/>
    </location>
</feature>
<dbReference type="Proteomes" id="UP000009230">
    <property type="component" value="Chromosome"/>
</dbReference>
<dbReference type="InterPro" id="IPR003594">
    <property type="entry name" value="HATPase_dom"/>
</dbReference>
<dbReference type="PRINTS" id="PR00344">
    <property type="entry name" value="BCTRLSENSOR"/>
</dbReference>
<dbReference type="SUPFAM" id="SSF47384">
    <property type="entry name" value="Homodimeric domain of signal transducing histidine kinase"/>
    <property type="match status" value="1"/>
</dbReference>
<dbReference type="GO" id="GO:0005886">
    <property type="term" value="C:plasma membrane"/>
    <property type="evidence" value="ECO:0007669"/>
    <property type="project" value="UniProtKB-ARBA"/>
</dbReference>
<dbReference type="Gene3D" id="3.30.565.10">
    <property type="entry name" value="Histidine kinase-like ATPase, C-terminal domain"/>
    <property type="match status" value="1"/>
</dbReference>
<feature type="signal peptide" evidence="7">
    <location>
        <begin position="1"/>
        <end position="27"/>
    </location>
</feature>
<evidence type="ECO:0000256" key="4">
    <source>
        <dbReference type="ARBA" id="ARBA00022679"/>
    </source>
</evidence>
<feature type="transmembrane region" description="Helical" evidence="6">
    <location>
        <begin position="261"/>
        <end position="281"/>
    </location>
</feature>
<dbReference type="PROSITE" id="PS50109">
    <property type="entry name" value="HIS_KIN"/>
    <property type="match status" value="1"/>
</dbReference>
<dbReference type="HOGENOM" id="CLU_019737_0_0_6"/>
<dbReference type="EC" id="2.7.13.3" evidence="2"/>
<feature type="transmembrane region" description="Helical" evidence="6">
    <location>
        <begin position="198"/>
        <end position="220"/>
    </location>
</feature>
<dbReference type="GO" id="GO:0009927">
    <property type="term" value="F:histidine phosphotransfer kinase activity"/>
    <property type="evidence" value="ECO:0007669"/>
    <property type="project" value="TreeGrafter"/>
</dbReference>
<evidence type="ECO:0000313" key="10">
    <source>
        <dbReference type="Proteomes" id="UP000009230"/>
    </source>
</evidence>
<dbReference type="KEGG" id="mpc:Mar181_2272"/>